<keyword evidence="3" id="KW-0963">Cytoplasm</keyword>
<dbReference type="InterPro" id="IPR014756">
    <property type="entry name" value="Ig_E-set"/>
</dbReference>
<dbReference type="GO" id="GO:0007165">
    <property type="term" value="P:signal transduction"/>
    <property type="evidence" value="ECO:0007669"/>
    <property type="project" value="InterPro"/>
</dbReference>
<name>A0A9D3RVA5_ANGAN</name>
<keyword evidence="6" id="KW-1185">Reference proteome</keyword>
<dbReference type="FunFam" id="2.60.40.840:FF:000002">
    <property type="entry name" value="Arrestin 3"/>
    <property type="match status" value="1"/>
</dbReference>
<dbReference type="FunFam" id="2.60.40.640:FF:000003">
    <property type="entry name" value="beta-arrestin-1 isoform X1"/>
    <property type="match status" value="1"/>
</dbReference>
<sequence>MGDKAGTRVFKKSSPNCKVTVYLGKRDFVDHLDHVDPVDGVILVDPEYLKDRKVFVTLTCAFRYGREDLDVLGLSFRKDLHISTFQAFPPRPEERRPLSRLQERLLKKLPARAAFLLHLTLQPGPEDTGKACGVDFEIRAFCAKSVEEKIHKRNSVRLVIRKVQYAPEKAGPQPMVETTRSFLMSDRSLHLEASLDKELYYHGEPISVNVHVTNNSTRTVKKIKISVRQYADICLFSTAQYKCPVAHVEADDQVSSSSTFCKVYTLTPTLTSNREKRGLALDGKLKHEDTNLASSTIVKDVPNKEVLGILVSYRVKVKLVVSRGGDVSVELPFVLMHPKPTELPISRPESVVPEPDAPIDTNLIEFETNFSQDDDFVFEDFARLRLKGRKDEEDHFC</sequence>
<dbReference type="InterPro" id="IPR017864">
    <property type="entry name" value="Arrestin_CS"/>
</dbReference>
<dbReference type="InterPro" id="IPR014752">
    <property type="entry name" value="Arrestin-like_C"/>
</dbReference>
<dbReference type="SMART" id="SM01017">
    <property type="entry name" value="Arrestin_C"/>
    <property type="match status" value="1"/>
</dbReference>
<evidence type="ECO:0000259" key="4">
    <source>
        <dbReference type="SMART" id="SM01017"/>
    </source>
</evidence>
<dbReference type="PANTHER" id="PTHR11792:SF20">
    <property type="entry name" value="BETA-ARRESTIN-2"/>
    <property type="match status" value="1"/>
</dbReference>
<dbReference type="EMBL" id="JAFIRN010000008">
    <property type="protein sequence ID" value="KAG5844829.1"/>
    <property type="molecule type" value="Genomic_DNA"/>
</dbReference>
<reference evidence="5" key="1">
    <citation type="submission" date="2021-01" db="EMBL/GenBank/DDBJ databases">
        <title>A chromosome-scale assembly of European eel, Anguilla anguilla.</title>
        <authorList>
            <person name="Henkel C."/>
            <person name="Jong-Raadsen S.A."/>
            <person name="Dufour S."/>
            <person name="Weltzien F.-A."/>
            <person name="Palstra A.P."/>
            <person name="Pelster B."/>
            <person name="Spaink H.P."/>
            <person name="Van Den Thillart G.E."/>
            <person name="Jansen H."/>
            <person name="Zahm M."/>
            <person name="Klopp C."/>
            <person name="Cedric C."/>
            <person name="Louis A."/>
            <person name="Berthelot C."/>
            <person name="Parey E."/>
            <person name="Roest Crollius H."/>
            <person name="Montfort J."/>
            <person name="Robinson-Rechavi M."/>
            <person name="Bucao C."/>
            <person name="Bouchez O."/>
            <person name="Gislard M."/>
            <person name="Lluch J."/>
            <person name="Milhes M."/>
            <person name="Lampietro C."/>
            <person name="Lopez Roques C."/>
            <person name="Donnadieu C."/>
            <person name="Braasch I."/>
            <person name="Desvignes T."/>
            <person name="Postlethwait J."/>
            <person name="Bobe J."/>
            <person name="Guiguen Y."/>
            <person name="Dirks R."/>
        </authorList>
    </citation>
    <scope>NUCLEOTIDE SEQUENCE</scope>
    <source>
        <strain evidence="5">Tag_6206</strain>
        <tissue evidence="5">Liver</tissue>
    </source>
</reference>
<dbReference type="GO" id="GO:0002031">
    <property type="term" value="P:G protein-coupled receptor internalization"/>
    <property type="evidence" value="ECO:0007669"/>
    <property type="project" value="TreeGrafter"/>
</dbReference>
<dbReference type="InterPro" id="IPR011022">
    <property type="entry name" value="Arrestin_C-like"/>
</dbReference>
<dbReference type="Gene3D" id="2.60.40.640">
    <property type="match status" value="1"/>
</dbReference>
<dbReference type="InterPro" id="IPR014753">
    <property type="entry name" value="Arrestin_N"/>
</dbReference>
<dbReference type="PANTHER" id="PTHR11792">
    <property type="entry name" value="ARRESTIN"/>
    <property type="match status" value="1"/>
</dbReference>
<dbReference type="GO" id="GO:0005737">
    <property type="term" value="C:cytoplasm"/>
    <property type="evidence" value="ECO:0007669"/>
    <property type="project" value="UniProtKB-SubCell"/>
</dbReference>
<evidence type="ECO:0000256" key="1">
    <source>
        <dbReference type="ARBA" id="ARBA00004496"/>
    </source>
</evidence>
<proteinExistence type="inferred from homology"/>
<evidence type="ECO:0000313" key="6">
    <source>
        <dbReference type="Proteomes" id="UP001044222"/>
    </source>
</evidence>
<feature type="domain" description="Arrestin C-terminal-like" evidence="4">
    <location>
        <begin position="185"/>
        <end position="340"/>
    </location>
</feature>
<dbReference type="Proteomes" id="UP001044222">
    <property type="component" value="Chromosome 8"/>
</dbReference>
<dbReference type="GO" id="GO:0007399">
    <property type="term" value="P:nervous system development"/>
    <property type="evidence" value="ECO:0007669"/>
    <property type="project" value="UniProtKB-ARBA"/>
</dbReference>
<comment type="caution">
    <text evidence="5">The sequence shown here is derived from an EMBL/GenBank/DDBJ whole genome shotgun (WGS) entry which is preliminary data.</text>
</comment>
<organism evidence="5 6">
    <name type="scientific">Anguilla anguilla</name>
    <name type="common">European freshwater eel</name>
    <name type="synonym">Muraena anguilla</name>
    <dbReference type="NCBI Taxonomy" id="7936"/>
    <lineage>
        <taxon>Eukaryota</taxon>
        <taxon>Metazoa</taxon>
        <taxon>Chordata</taxon>
        <taxon>Craniata</taxon>
        <taxon>Vertebrata</taxon>
        <taxon>Euteleostomi</taxon>
        <taxon>Actinopterygii</taxon>
        <taxon>Neopterygii</taxon>
        <taxon>Teleostei</taxon>
        <taxon>Anguilliformes</taxon>
        <taxon>Anguillidae</taxon>
        <taxon>Anguilla</taxon>
    </lineage>
</organism>
<evidence type="ECO:0000256" key="3">
    <source>
        <dbReference type="ARBA" id="ARBA00022490"/>
    </source>
</evidence>
<dbReference type="InterPro" id="IPR011021">
    <property type="entry name" value="Arrestin-like_N"/>
</dbReference>
<comment type="subcellular location">
    <subcellularLocation>
        <location evidence="1">Cytoplasm</location>
    </subcellularLocation>
</comment>
<evidence type="ECO:0000313" key="5">
    <source>
        <dbReference type="EMBL" id="KAG5844829.1"/>
    </source>
</evidence>
<dbReference type="InterPro" id="IPR000698">
    <property type="entry name" value="Arrestin"/>
</dbReference>
<dbReference type="GO" id="GO:0070374">
    <property type="term" value="P:positive regulation of ERK1 and ERK2 cascade"/>
    <property type="evidence" value="ECO:0007669"/>
    <property type="project" value="TreeGrafter"/>
</dbReference>
<comment type="similarity">
    <text evidence="2">Belongs to the arrestin family.</text>
</comment>
<dbReference type="Pfam" id="PF00339">
    <property type="entry name" value="Arrestin_N"/>
    <property type="match status" value="1"/>
</dbReference>
<dbReference type="PROSITE" id="PS00295">
    <property type="entry name" value="ARRESTINS"/>
    <property type="match status" value="1"/>
</dbReference>
<dbReference type="AlphaFoldDB" id="A0A9D3RVA5"/>
<dbReference type="Pfam" id="PF02752">
    <property type="entry name" value="Arrestin_C"/>
    <property type="match status" value="1"/>
</dbReference>
<dbReference type="Gene3D" id="2.60.40.840">
    <property type="match status" value="1"/>
</dbReference>
<dbReference type="PRINTS" id="PR00309">
    <property type="entry name" value="ARRESTIN"/>
</dbReference>
<dbReference type="GO" id="GO:0031701">
    <property type="term" value="F:angiotensin receptor binding"/>
    <property type="evidence" value="ECO:0007669"/>
    <property type="project" value="TreeGrafter"/>
</dbReference>
<dbReference type="SUPFAM" id="SSF81296">
    <property type="entry name" value="E set domains"/>
    <property type="match status" value="2"/>
</dbReference>
<gene>
    <name evidence="5" type="ORF">ANANG_G00167170</name>
</gene>
<evidence type="ECO:0000256" key="2">
    <source>
        <dbReference type="ARBA" id="ARBA00005298"/>
    </source>
</evidence>
<accession>A0A9D3RVA5</accession>
<protein>
    <recommendedName>
        <fullName evidence="4">Arrestin C-terminal-like domain-containing protein</fullName>
    </recommendedName>
</protein>